<dbReference type="GO" id="GO:0051087">
    <property type="term" value="F:protein-folding chaperone binding"/>
    <property type="evidence" value="ECO:0007669"/>
    <property type="project" value="TreeGrafter"/>
</dbReference>
<keyword evidence="6 9" id="KW-0143">Chaperone</keyword>
<dbReference type="Proteomes" id="UP000070589">
    <property type="component" value="Unassembled WGS sequence"/>
</dbReference>
<dbReference type="AlphaFoldDB" id="A0A133U8R9"/>
<organism evidence="11 12">
    <name type="scientific">candidate division MSBL1 archaeon SCGC-AAA259D14</name>
    <dbReference type="NCBI Taxonomy" id="1698261"/>
    <lineage>
        <taxon>Archaea</taxon>
        <taxon>Methanobacteriati</taxon>
        <taxon>Methanobacteriota</taxon>
        <taxon>candidate division MSBL1</taxon>
    </lineage>
</organism>
<evidence type="ECO:0000256" key="6">
    <source>
        <dbReference type="ARBA" id="ARBA00023186"/>
    </source>
</evidence>
<dbReference type="PANTHER" id="PTHR21431:SF0">
    <property type="entry name" value="PREFOLDIN SUBUNIT 6"/>
    <property type="match status" value="1"/>
</dbReference>
<dbReference type="InterPro" id="IPR009053">
    <property type="entry name" value="Prefoldin"/>
</dbReference>
<sequence length="121" mass="13967">MEQLPPQIQEQAQQLQQVQQQVESLARQKQQLEINSQETERALEEISDIDKDTPIYKSIGGIMVKTDLSDAEEELKERQETLNLRIKQIERQEERSRKRLEKLRAKIQDALQGQGLSGNAG</sequence>
<dbReference type="SUPFAM" id="SSF46579">
    <property type="entry name" value="Prefoldin"/>
    <property type="match status" value="1"/>
</dbReference>
<accession>A0A133U8R9</accession>
<keyword evidence="12" id="KW-1185">Reference proteome</keyword>
<evidence type="ECO:0000256" key="5">
    <source>
        <dbReference type="ARBA" id="ARBA00022490"/>
    </source>
</evidence>
<comment type="caution">
    <text evidence="11">The sequence shown here is derived from an EMBL/GenBank/DDBJ whole genome shotgun (WGS) entry which is preliminary data.</text>
</comment>
<dbReference type="PANTHER" id="PTHR21431">
    <property type="entry name" value="PREFOLDIN SUBUNIT 6"/>
    <property type="match status" value="1"/>
</dbReference>
<dbReference type="InterPro" id="IPR012713">
    <property type="entry name" value="PfdB"/>
</dbReference>
<protein>
    <recommendedName>
        <fullName evidence="4 9">Prefoldin subunit beta</fullName>
    </recommendedName>
    <alternativeName>
        <fullName evidence="8 9">GimC subunit beta</fullName>
    </alternativeName>
</protein>
<evidence type="ECO:0000313" key="11">
    <source>
        <dbReference type="EMBL" id="KXA90578.1"/>
    </source>
</evidence>
<comment type="similarity">
    <text evidence="2 9">Belongs to the prefoldin subunit beta family.</text>
</comment>
<dbReference type="NCBIfam" id="TIGR02338">
    <property type="entry name" value="gimC_beta"/>
    <property type="match status" value="1"/>
</dbReference>
<dbReference type="EMBL" id="LHXL01000003">
    <property type="protein sequence ID" value="KXA90578.1"/>
    <property type="molecule type" value="Genomic_DNA"/>
</dbReference>
<dbReference type="GO" id="GO:0006457">
    <property type="term" value="P:protein folding"/>
    <property type="evidence" value="ECO:0007669"/>
    <property type="project" value="UniProtKB-UniRule"/>
</dbReference>
<evidence type="ECO:0000313" key="12">
    <source>
        <dbReference type="Proteomes" id="UP000070589"/>
    </source>
</evidence>
<comment type="function">
    <text evidence="7 9">Molecular chaperone capable of stabilizing a range of proteins. Seems to fulfill an ATP-independent, HSP70-like function in archaeal de novo protein folding.</text>
</comment>
<dbReference type="HAMAP" id="MF_00307">
    <property type="entry name" value="PfdB"/>
    <property type="match status" value="1"/>
</dbReference>
<keyword evidence="5 9" id="KW-0963">Cytoplasm</keyword>
<gene>
    <name evidence="9" type="primary">pfdB</name>
    <name evidence="11" type="ORF">AKJ62_00450</name>
</gene>
<evidence type="ECO:0000256" key="9">
    <source>
        <dbReference type="HAMAP-Rule" id="MF_00307"/>
    </source>
</evidence>
<feature type="coiled-coil region" evidence="10">
    <location>
        <begin position="8"/>
        <end position="113"/>
    </location>
</feature>
<keyword evidence="10" id="KW-0175">Coiled coil</keyword>
<dbReference type="CDD" id="cd23162">
    <property type="entry name" value="Prefoldin_beta_GimC"/>
    <property type="match status" value="1"/>
</dbReference>
<comment type="subunit">
    <text evidence="3 9">Heterohexamer of two alpha and four beta subunits.</text>
</comment>
<evidence type="ECO:0000256" key="7">
    <source>
        <dbReference type="ARBA" id="ARBA00025077"/>
    </source>
</evidence>
<dbReference type="GO" id="GO:0051082">
    <property type="term" value="F:unfolded protein binding"/>
    <property type="evidence" value="ECO:0007669"/>
    <property type="project" value="UniProtKB-UniRule"/>
</dbReference>
<proteinExistence type="inferred from homology"/>
<evidence type="ECO:0000256" key="1">
    <source>
        <dbReference type="ARBA" id="ARBA00004496"/>
    </source>
</evidence>
<evidence type="ECO:0000256" key="4">
    <source>
        <dbReference type="ARBA" id="ARBA00016304"/>
    </source>
</evidence>
<name>A0A133U8R9_9EURY</name>
<dbReference type="Gene3D" id="1.10.287.370">
    <property type="match status" value="1"/>
</dbReference>
<evidence type="ECO:0000256" key="10">
    <source>
        <dbReference type="SAM" id="Coils"/>
    </source>
</evidence>
<dbReference type="InterPro" id="IPR002777">
    <property type="entry name" value="PFD_beta-like"/>
</dbReference>
<comment type="subcellular location">
    <subcellularLocation>
        <location evidence="1 9">Cytoplasm</location>
    </subcellularLocation>
</comment>
<evidence type="ECO:0000256" key="8">
    <source>
        <dbReference type="ARBA" id="ARBA00033461"/>
    </source>
</evidence>
<dbReference type="GO" id="GO:0051131">
    <property type="term" value="P:chaperone-mediated protein complex assembly"/>
    <property type="evidence" value="ECO:0007669"/>
    <property type="project" value="TreeGrafter"/>
</dbReference>
<evidence type="ECO:0000256" key="2">
    <source>
        <dbReference type="ARBA" id="ARBA00008045"/>
    </source>
</evidence>
<dbReference type="Pfam" id="PF01920">
    <property type="entry name" value="Prefoldin_2"/>
    <property type="match status" value="1"/>
</dbReference>
<reference evidence="11 12" key="1">
    <citation type="journal article" date="2016" name="Sci. Rep.">
        <title>Metabolic traits of an uncultured archaeal lineage -MSBL1- from brine pools of the Red Sea.</title>
        <authorList>
            <person name="Mwirichia R."/>
            <person name="Alam I."/>
            <person name="Rashid M."/>
            <person name="Vinu M."/>
            <person name="Ba-Alawi W."/>
            <person name="Anthony Kamau A."/>
            <person name="Kamanda Ngugi D."/>
            <person name="Goker M."/>
            <person name="Klenk H.P."/>
            <person name="Bajic V."/>
            <person name="Stingl U."/>
        </authorList>
    </citation>
    <scope>NUCLEOTIDE SEQUENCE [LARGE SCALE GENOMIC DNA]</scope>
    <source>
        <strain evidence="11">SCGC-AAA259D14</strain>
    </source>
</reference>
<dbReference type="GO" id="GO:0016272">
    <property type="term" value="C:prefoldin complex"/>
    <property type="evidence" value="ECO:0007669"/>
    <property type="project" value="UniProtKB-UniRule"/>
</dbReference>
<dbReference type="GO" id="GO:0005737">
    <property type="term" value="C:cytoplasm"/>
    <property type="evidence" value="ECO:0007669"/>
    <property type="project" value="UniProtKB-SubCell"/>
</dbReference>
<evidence type="ECO:0000256" key="3">
    <source>
        <dbReference type="ARBA" id="ARBA00011716"/>
    </source>
</evidence>